<dbReference type="PRINTS" id="PR00080">
    <property type="entry name" value="SDRFAMILY"/>
</dbReference>
<evidence type="ECO:0000256" key="1">
    <source>
        <dbReference type="ARBA" id="ARBA00006484"/>
    </source>
</evidence>
<dbReference type="CDD" id="cd05233">
    <property type="entry name" value="SDR_c"/>
    <property type="match status" value="1"/>
</dbReference>
<proteinExistence type="inferred from homology"/>
<comment type="caution">
    <text evidence="4">The sequence shown here is derived from an EMBL/GenBank/DDBJ whole genome shotgun (WGS) entry which is preliminary data.</text>
</comment>
<dbReference type="GO" id="GO:0016020">
    <property type="term" value="C:membrane"/>
    <property type="evidence" value="ECO:0007669"/>
    <property type="project" value="TreeGrafter"/>
</dbReference>
<dbReference type="InterPro" id="IPR002347">
    <property type="entry name" value="SDR_fam"/>
</dbReference>
<dbReference type="SUPFAM" id="SSF51735">
    <property type="entry name" value="NAD(P)-binding Rossmann-fold domains"/>
    <property type="match status" value="1"/>
</dbReference>
<dbReference type="PANTHER" id="PTHR44196:SF1">
    <property type="entry name" value="DEHYDROGENASE_REDUCTASE SDR FAMILY MEMBER 7B"/>
    <property type="match status" value="1"/>
</dbReference>
<dbReference type="PANTHER" id="PTHR44196">
    <property type="entry name" value="DEHYDROGENASE/REDUCTASE SDR FAMILY MEMBER 7B"/>
    <property type="match status" value="1"/>
</dbReference>
<keyword evidence="2" id="KW-0560">Oxidoreductase</keyword>
<dbReference type="Gene3D" id="3.40.50.720">
    <property type="entry name" value="NAD(P)-binding Rossmann-like Domain"/>
    <property type="match status" value="1"/>
</dbReference>
<sequence>MSASKGAFLVPSDLPKQFDVYPFIATERFAGKLKGKIVVVVGASTGIGKATALAFAAAGASLALVARRKTLLDELVAEIEYRYQSPATAIQADIVNEDTPRKIISETESNLGGQIDILINNAAQHLFGRFHDLDFSTWWSRMETSFKAPLAITHTVLREVMIPRKSGIIINITSTSGAHDIPFQTAYSIPKTAMLKLHQNLSWELEPYNILTFSVHPGNVMTEMVQDTGKQSQEYFAGLPKEAMTEKVAGMFGRYQGIEWQKPELAANTIVTLCSEERCKVLDGRYVDSEQDLEKVLQAAESGRVEKERLYYLKVDQV</sequence>
<evidence type="ECO:0000256" key="2">
    <source>
        <dbReference type="ARBA" id="ARBA00023002"/>
    </source>
</evidence>
<dbReference type="InterPro" id="IPR036291">
    <property type="entry name" value="NAD(P)-bd_dom_sf"/>
</dbReference>
<reference evidence="4" key="1">
    <citation type="submission" date="2020-04" db="EMBL/GenBank/DDBJ databases">
        <title>Draft genome resource of the tomato pathogen Pseudocercospora fuligena.</title>
        <authorList>
            <person name="Zaccaron A."/>
        </authorList>
    </citation>
    <scope>NUCLEOTIDE SEQUENCE</scope>
    <source>
        <strain evidence="4">PF001</strain>
    </source>
</reference>
<evidence type="ECO:0000313" key="4">
    <source>
        <dbReference type="EMBL" id="KAF7187200.1"/>
    </source>
</evidence>
<evidence type="ECO:0000313" key="5">
    <source>
        <dbReference type="Proteomes" id="UP000660729"/>
    </source>
</evidence>
<name>A0A8H6R8D8_9PEZI</name>
<dbReference type="AlphaFoldDB" id="A0A8H6R8D8"/>
<organism evidence="4 5">
    <name type="scientific">Pseudocercospora fuligena</name>
    <dbReference type="NCBI Taxonomy" id="685502"/>
    <lineage>
        <taxon>Eukaryota</taxon>
        <taxon>Fungi</taxon>
        <taxon>Dikarya</taxon>
        <taxon>Ascomycota</taxon>
        <taxon>Pezizomycotina</taxon>
        <taxon>Dothideomycetes</taxon>
        <taxon>Dothideomycetidae</taxon>
        <taxon>Mycosphaerellales</taxon>
        <taxon>Mycosphaerellaceae</taxon>
        <taxon>Pseudocercospora</taxon>
    </lineage>
</organism>
<dbReference type="PRINTS" id="PR00081">
    <property type="entry name" value="GDHRDH"/>
</dbReference>
<dbReference type="OrthoDB" id="1933717at2759"/>
<dbReference type="EMBL" id="JABCIY010000233">
    <property type="protein sequence ID" value="KAF7187200.1"/>
    <property type="molecule type" value="Genomic_DNA"/>
</dbReference>
<evidence type="ECO:0000256" key="3">
    <source>
        <dbReference type="RuleBase" id="RU000363"/>
    </source>
</evidence>
<accession>A0A8H6R8D8</accession>
<dbReference type="GO" id="GO:0016491">
    <property type="term" value="F:oxidoreductase activity"/>
    <property type="evidence" value="ECO:0007669"/>
    <property type="project" value="UniProtKB-KW"/>
</dbReference>
<dbReference type="Proteomes" id="UP000660729">
    <property type="component" value="Unassembled WGS sequence"/>
</dbReference>
<dbReference type="Pfam" id="PF00106">
    <property type="entry name" value="adh_short"/>
    <property type="match status" value="1"/>
</dbReference>
<gene>
    <name evidence="4" type="ORF">HII31_11455</name>
</gene>
<protein>
    <submittedName>
        <fullName evidence="4">3-oxoacyl-[acyl-carrier-protein] reductase FabG</fullName>
    </submittedName>
</protein>
<comment type="similarity">
    <text evidence="1 3">Belongs to the short-chain dehydrogenases/reductases (SDR) family.</text>
</comment>
<keyword evidence="5" id="KW-1185">Reference proteome</keyword>